<accession>A0A6S6UAE6</accession>
<name>A0A6S6UAE6_9BACT</name>
<organism evidence="1">
    <name type="scientific">uncultured Sulfurovum sp</name>
    <dbReference type="NCBI Taxonomy" id="269237"/>
    <lineage>
        <taxon>Bacteria</taxon>
        <taxon>Pseudomonadati</taxon>
        <taxon>Campylobacterota</taxon>
        <taxon>Epsilonproteobacteria</taxon>
        <taxon>Campylobacterales</taxon>
        <taxon>Sulfurovaceae</taxon>
        <taxon>Sulfurovum</taxon>
        <taxon>environmental samples</taxon>
    </lineage>
</organism>
<evidence type="ECO:0000313" key="1">
    <source>
        <dbReference type="EMBL" id="CAA6823689.1"/>
    </source>
</evidence>
<dbReference type="EMBL" id="CACVAS010000117">
    <property type="protein sequence ID" value="CAA6823689.1"/>
    <property type="molecule type" value="Genomic_DNA"/>
</dbReference>
<protein>
    <submittedName>
        <fullName evidence="1">Uncharacterized protein</fullName>
    </submittedName>
</protein>
<sequence>MFLLLSMLFVMLTHTLLYPYQKSRHSLHSITQLTHMAPLSLSINYDASIHNTTYPEMPTLSKMDFVYER</sequence>
<proteinExistence type="predicted"/>
<reference evidence="1" key="1">
    <citation type="submission" date="2020-01" db="EMBL/GenBank/DDBJ databases">
        <authorList>
            <person name="Meier V. D."/>
            <person name="Meier V D."/>
        </authorList>
    </citation>
    <scope>NUCLEOTIDE SEQUENCE</scope>
    <source>
        <strain evidence="1">HLG_WM_MAG_01</strain>
    </source>
</reference>
<gene>
    <name evidence="1" type="ORF">HELGO_WM966</name>
</gene>
<dbReference type="AlphaFoldDB" id="A0A6S6UAE6"/>